<accession>K1T4N7</accession>
<keyword evidence="2 6" id="KW-0489">Methyltransferase</keyword>
<dbReference type="InterPro" id="IPR002941">
    <property type="entry name" value="DNA_methylase_N4/N6"/>
</dbReference>
<proteinExistence type="inferred from homology"/>
<dbReference type="AlphaFoldDB" id="K1T4N7"/>
<evidence type="ECO:0000313" key="6">
    <source>
        <dbReference type="EMBL" id="EKC54396.1"/>
    </source>
</evidence>
<evidence type="ECO:0000256" key="3">
    <source>
        <dbReference type="ARBA" id="ARBA00022679"/>
    </source>
</evidence>
<evidence type="ECO:0000259" key="5">
    <source>
        <dbReference type="Pfam" id="PF01555"/>
    </source>
</evidence>
<keyword evidence="4" id="KW-0949">S-adenosyl-L-methionine</keyword>
<organism evidence="6">
    <name type="scientific">human gut metagenome</name>
    <dbReference type="NCBI Taxonomy" id="408170"/>
    <lineage>
        <taxon>unclassified sequences</taxon>
        <taxon>metagenomes</taxon>
        <taxon>organismal metagenomes</taxon>
    </lineage>
</organism>
<dbReference type="PANTHER" id="PTHR13370:SF24">
    <property type="entry name" value="TYPE III RESTRICTION-MODIFICATION ENZYME STYLTI MOD SUBUNIT"/>
    <property type="match status" value="1"/>
</dbReference>
<dbReference type="PRINTS" id="PR00506">
    <property type="entry name" value="D21N6MTFRASE"/>
</dbReference>
<comment type="caution">
    <text evidence="6">The sequence shown here is derived from an EMBL/GenBank/DDBJ whole genome shotgun (WGS) entry which is preliminary data.</text>
</comment>
<evidence type="ECO:0000256" key="4">
    <source>
        <dbReference type="ARBA" id="ARBA00022691"/>
    </source>
</evidence>
<dbReference type="GO" id="GO:0005737">
    <property type="term" value="C:cytoplasm"/>
    <property type="evidence" value="ECO:0007669"/>
    <property type="project" value="TreeGrafter"/>
</dbReference>
<dbReference type="GO" id="GO:0003677">
    <property type="term" value="F:DNA binding"/>
    <property type="evidence" value="ECO:0007669"/>
    <property type="project" value="InterPro"/>
</dbReference>
<dbReference type="GO" id="GO:0032259">
    <property type="term" value="P:methylation"/>
    <property type="evidence" value="ECO:0007669"/>
    <property type="project" value="UniProtKB-KW"/>
</dbReference>
<comment type="similarity">
    <text evidence="1">Belongs to the N(4)/N(6)-methyltransferase family.</text>
</comment>
<dbReference type="InterPro" id="IPR029063">
    <property type="entry name" value="SAM-dependent_MTases_sf"/>
</dbReference>
<dbReference type="EMBL" id="AJWY01010843">
    <property type="protein sequence ID" value="EKC54396.1"/>
    <property type="molecule type" value="Genomic_DNA"/>
</dbReference>
<dbReference type="PROSITE" id="PS00092">
    <property type="entry name" value="N6_MTASE"/>
    <property type="match status" value="1"/>
</dbReference>
<dbReference type="GO" id="GO:0008170">
    <property type="term" value="F:N-methyltransferase activity"/>
    <property type="evidence" value="ECO:0007669"/>
    <property type="project" value="InterPro"/>
</dbReference>
<protein>
    <submittedName>
        <fullName evidence="6">DNA methylase N-4/N-6 domain protein</fullName>
    </submittedName>
</protein>
<evidence type="ECO:0000256" key="2">
    <source>
        <dbReference type="ARBA" id="ARBA00022603"/>
    </source>
</evidence>
<evidence type="ECO:0000256" key="1">
    <source>
        <dbReference type="ARBA" id="ARBA00006594"/>
    </source>
</evidence>
<name>K1T4N7_9ZZZZ</name>
<dbReference type="PANTHER" id="PTHR13370">
    <property type="entry name" value="RNA METHYLASE-RELATED"/>
    <property type="match status" value="1"/>
</dbReference>
<dbReference type="Gene3D" id="3.40.50.150">
    <property type="entry name" value="Vaccinia Virus protein VP39"/>
    <property type="match status" value="1"/>
</dbReference>
<reference evidence="6" key="1">
    <citation type="journal article" date="2013" name="Environ. Microbiol.">
        <title>Microbiota from the distal guts of lean and obese adolescents exhibit partial functional redundancy besides clear differences in community structure.</title>
        <authorList>
            <person name="Ferrer M."/>
            <person name="Ruiz A."/>
            <person name="Lanza F."/>
            <person name="Haange S.B."/>
            <person name="Oberbach A."/>
            <person name="Till H."/>
            <person name="Bargiela R."/>
            <person name="Campoy C."/>
            <person name="Segura M.T."/>
            <person name="Richter M."/>
            <person name="von Bergen M."/>
            <person name="Seifert J."/>
            <person name="Suarez A."/>
        </authorList>
    </citation>
    <scope>NUCLEOTIDE SEQUENCE</scope>
</reference>
<dbReference type="SUPFAM" id="SSF53335">
    <property type="entry name" value="S-adenosyl-L-methionine-dependent methyltransferases"/>
    <property type="match status" value="1"/>
</dbReference>
<feature type="domain" description="DNA methylase N-4/N-6" evidence="5">
    <location>
        <begin position="52"/>
        <end position="339"/>
    </location>
</feature>
<sequence>MKEKRRFHYSLTIVQSVQPSNSYKWWGRKQIFLGDNLDVLLYLLNSGYKNKIRLVYIDPPFATTSVFVNRNQEHAYSDSLCGGEFVEFLRERLILIKELLTDDGSIYLHLDGKMAFTMKLIMDEIFGENNCRAFITRKKCSTKNYTKNTYGNISDYIMFYSKTDKYVWNRPFVPWEYDKMIEQYPCIDEHGRRYKKVPVHAPGVRNGETGKEWRGKLPPKGKHWQYSPDKLDELDAAGEIYWSPTGNPRRIVFCDPSKGIPIQDIWMDYRDSINQSQKTTGYPTEKNFDMLRMIVKASSNEGDMVMDCFAGSGTTLGAAFEAGRKWIGVDNSPESLKAILKRFVHGLEAYGDYVNVQNYTQCSLDLAGKCGFNIYTNEDTSATVQSICK</sequence>
<dbReference type="InterPro" id="IPR002052">
    <property type="entry name" value="DNA_methylase_N6_adenine_CS"/>
</dbReference>
<dbReference type="InterPro" id="IPR002295">
    <property type="entry name" value="N4/N6-MTase_EcoPI_Mod-like"/>
</dbReference>
<dbReference type="Pfam" id="PF01555">
    <property type="entry name" value="N6_N4_Mtase"/>
    <property type="match status" value="1"/>
</dbReference>
<gene>
    <name evidence="6" type="ORF">LEA_15873</name>
</gene>
<keyword evidence="3" id="KW-0808">Transferase</keyword>